<proteinExistence type="predicted"/>
<organism evidence="1 2">
    <name type="scientific">Athelia psychrophila</name>
    <dbReference type="NCBI Taxonomy" id="1759441"/>
    <lineage>
        <taxon>Eukaryota</taxon>
        <taxon>Fungi</taxon>
        <taxon>Dikarya</taxon>
        <taxon>Basidiomycota</taxon>
        <taxon>Agaricomycotina</taxon>
        <taxon>Agaricomycetes</taxon>
        <taxon>Agaricomycetidae</taxon>
        <taxon>Atheliales</taxon>
        <taxon>Atheliaceae</taxon>
        <taxon>Athelia</taxon>
    </lineage>
</organism>
<dbReference type="OrthoDB" id="10252171at2759"/>
<evidence type="ECO:0000313" key="2">
    <source>
        <dbReference type="Proteomes" id="UP000076532"/>
    </source>
</evidence>
<gene>
    <name evidence="1" type="ORF">FIBSPDRAFT_898156</name>
</gene>
<protein>
    <submittedName>
        <fullName evidence="1">Uncharacterized protein</fullName>
    </submittedName>
</protein>
<dbReference type="Proteomes" id="UP000076532">
    <property type="component" value="Unassembled WGS sequence"/>
</dbReference>
<accession>A0A166BD69</accession>
<evidence type="ECO:0000313" key="1">
    <source>
        <dbReference type="EMBL" id="KZP12519.1"/>
    </source>
</evidence>
<reference evidence="1 2" key="1">
    <citation type="journal article" date="2016" name="Mol. Biol. Evol.">
        <title>Comparative Genomics of Early-Diverging Mushroom-Forming Fungi Provides Insights into the Origins of Lignocellulose Decay Capabilities.</title>
        <authorList>
            <person name="Nagy L.G."/>
            <person name="Riley R."/>
            <person name="Tritt A."/>
            <person name="Adam C."/>
            <person name="Daum C."/>
            <person name="Floudas D."/>
            <person name="Sun H."/>
            <person name="Yadav J.S."/>
            <person name="Pangilinan J."/>
            <person name="Larsson K.H."/>
            <person name="Matsuura K."/>
            <person name="Barry K."/>
            <person name="Labutti K."/>
            <person name="Kuo R."/>
            <person name="Ohm R.A."/>
            <person name="Bhattacharya S.S."/>
            <person name="Shirouzu T."/>
            <person name="Yoshinaga Y."/>
            <person name="Martin F.M."/>
            <person name="Grigoriev I.V."/>
            <person name="Hibbett D.S."/>
        </authorList>
    </citation>
    <scope>NUCLEOTIDE SEQUENCE [LARGE SCALE GENOMIC DNA]</scope>
    <source>
        <strain evidence="1 2">CBS 109695</strain>
    </source>
</reference>
<dbReference type="AlphaFoldDB" id="A0A166BD69"/>
<name>A0A166BD69_9AGAM</name>
<keyword evidence="2" id="KW-1185">Reference proteome</keyword>
<dbReference type="EMBL" id="KV417646">
    <property type="protein sequence ID" value="KZP12519.1"/>
    <property type="molecule type" value="Genomic_DNA"/>
</dbReference>
<sequence>MAKIADNQELQMTARSAPGGTLEYSAPEILTSCGHMMYWDHGVDYRATIFRLQTGKCVNRAVRITGISDGRKSFSPDIEKSMVTSRAPTALTELVQLQNVRASASEEPEQGATLPQS</sequence>